<keyword evidence="1" id="KW-0479">Metal-binding</keyword>
<dbReference type="KEGG" id="pye:A6J80_02260"/>
<protein>
    <submittedName>
        <fullName evidence="6">Heme peroxidase</fullName>
    </submittedName>
</protein>
<accession>A0A1V0GNB5</accession>
<dbReference type="Proteomes" id="UP000191257">
    <property type="component" value="Plasmid unnamed1"/>
</dbReference>
<dbReference type="GO" id="GO:0004666">
    <property type="term" value="F:prostaglandin-endoperoxide synthase activity"/>
    <property type="evidence" value="ECO:0007669"/>
    <property type="project" value="TreeGrafter"/>
</dbReference>
<dbReference type="InterPro" id="IPR019791">
    <property type="entry name" value="Haem_peroxidase_animal"/>
</dbReference>
<evidence type="ECO:0000256" key="5">
    <source>
        <dbReference type="SAM" id="MobiDB-lite"/>
    </source>
</evidence>
<dbReference type="InterPro" id="IPR037120">
    <property type="entry name" value="Haem_peroxidase_sf_animal"/>
</dbReference>
<dbReference type="SUPFAM" id="SSF48113">
    <property type="entry name" value="Heme-dependent peroxidases"/>
    <property type="match status" value="1"/>
</dbReference>
<dbReference type="GO" id="GO:0020037">
    <property type="term" value="F:heme binding"/>
    <property type="evidence" value="ECO:0007669"/>
    <property type="project" value="InterPro"/>
</dbReference>
<dbReference type="GO" id="GO:0004601">
    <property type="term" value="F:peroxidase activity"/>
    <property type="evidence" value="ECO:0007669"/>
    <property type="project" value="UniProtKB-KW"/>
</dbReference>
<dbReference type="PANTHER" id="PTHR11903:SF39">
    <property type="entry name" value="PROSTAGLANDIN G_H SYNTHASE 2-LIKE"/>
    <property type="match status" value="1"/>
</dbReference>
<dbReference type="RefSeq" id="WP_080620317.1">
    <property type="nucleotide sequence ID" value="NZ_CAWMZI010000002.1"/>
</dbReference>
<dbReference type="PANTHER" id="PTHR11903">
    <property type="entry name" value="PROSTAGLANDIN G/H SYNTHASE"/>
    <property type="match status" value="1"/>
</dbReference>
<organism evidence="6 7">
    <name type="scientific">Paracoccus yeei</name>
    <dbReference type="NCBI Taxonomy" id="147645"/>
    <lineage>
        <taxon>Bacteria</taxon>
        <taxon>Pseudomonadati</taxon>
        <taxon>Pseudomonadota</taxon>
        <taxon>Alphaproteobacteria</taxon>
        <taxon>Rhodobacterales</taxon>
        <taxon>Paracoccaceae</taxon>
        <taxon>Paracoccus</taxon>
    </lineage>
</organism>
<dbReference type="PROSITE" id="PS50292">
    <property type="entry name" value="PEROXIDASE_3"/>
    <property type="match status" value="1"/>
</dbReference>
<dbReference type="GO" id="GO:0006979">
    <property type="term" value="P:response to oxidative stress"/>
    <property type="evidence" value="ECO:0007669"/>
    <property type="project" value="InterPro"/>
</dbReference>
<dbReference type="GO" id="GO:0046872">
    <property type="term" value="F:metal ion binding"/>
    <property type="evidence" value="ECO:0007669"/>
    <property type="project" value="UniProtKB-KW"/>
</dbReference>
<feature type="region of interest" description="Disordered" evidence="5">
    <location>
        <begin position="529"/>
        <end position="548"/>
    </location>
</feature>
<evidence type="ECO:0000256" key="3">
    <source>
        <dbReference type="ARBA" id="ARBA00023002"/>
    </source>
</evidence>
<dbReference type="InterPro" id="IPR050783">
    <property type="entry name" value="Oxylipin_biosynth_metab"/>
</dbReference>
<gene>
    <name evidence="6" type="ORF">A6J80_02260</name>
</gene>
<name>A0A1V0GNB5_9RHOB</name>
<dbReference type="EMBL" id="CP020441">
    <property type="protein sequence ID" value="ARC35342.1"/>
    <property type="molecule type" value="Genomic_DNA"/>
</dbReference>
<evidence type="ECO:0000256" key="1">
    <source>
        <dbReference type="ARBA" id="ARBA00022723"/>
    </source>
</evidence>
<geneLocation type="plasmid" evidence="6 7">
    <name>unnamed1</name>
</geneLocation>
<keyword evidence="6" id="KW-0575">Peroxidase</keyword>
<reference evidence="6" key="1">
    <citation type="submission" date="2017-12" db="EMBL/GenBank/DDBJ databases">
        <title>FDA dAtabase for Regulatory Grade micrObial Sequences (FDA-ARGOS): Supporting development and validation of Infectious Disease Dx tests.</title>
        <authorList>
            <person name="Campos J."/>
            <person name="Goldberg B."/>
            <person name="Tallon L."/>
            <person name="Sadzewicz L."/>
            <person name="Sengamalay N."/>
            <person name="Ott S."/>
            <person name="Godinez A."/>
            <person name="Nagaraj S."/>
            <person name="Vyas G."/>
            <person name="Aluvathingal J."/>
            <person name="Nadendla S."/>
            <person name="Geyer C."/>
            <person name="Nandy P."/>
            <person name="Hobson J."/>
            <person name="Sichtig H."/>
        </authorList>
    </citation>
    <scope>NUCLEOTIDE SEQUENCE</scope>
    <source>
        <strain evidence="6">FDAARGOS_252</strain>
        <plasmid evidence="6">unnamed1</plasmid>
    </source>
</reference>
<dbReference type="GO" id="GO:0006631">
    <property type="term" value="P:fatty acid metabolic process"/>
    <property type="evidence" value="ECO:0007669"/>
    <property type="project" value="UniProtKB-ARBA"/>
</dbReference>
<keyword evidence="3" id="KW-0560">Oxidoreductase</keyword>
<keyword evidence="7" id="KW-1185">Reference proteome</keyword>
<proteinExistence type="predicted"/>
<keyword evidence="2" id="KW-0223">Dioxygenase</keyword>
<evidence type="ECO:0000313" key="7">
    <source>
        <dbReference type="Proteomes" id="UP000191257"/>
    </source>
</evidence>
<dbReference type="Pfam" id="PF03098">
    <property type="entry name" value="An_peroxidase"/>
    <property type="match status" value="1"/>
</dbReference>
<dbReference type="AlphaFoldDB" id="A0A1V0GNB5"/>
<evidence type="ECO:0000313" key="6">
    <source>
        <dbReference type="EMBL" id="ARC35342.1"/>
    </source>
</evidence>
<dbReference type="InterPro" id="IPR010255">
    <property type="entry name" value="Haem_peroxidase_sf"/>
</dbReference>
<evidence type="ECO:0000256" key="2">
    <source>
        <dbReference type="ARBA" id="ARBA00022964"/>
    </source>
</evidence>
<evidence type="ECO:0000256" key="4">
    <source>
        <dbReference type="ARBA" id="ARBA00023004"/>
    </source>
</evidence>
<dbReference type="eggNOG" id="COG2124">
    <property type="taxonomic scope" value="Bacteria"/>
</dbReference>
<keyword evidence="4" id="KW-0408">Iron</keyword>
<dbReference type="Gene3D" id="1.10.640.10">
    <property type="entry name" value="Haem peroxidase domain superfamily, animal type"/>
    <property type="match status" value="1"/>
</dbReference>
<dbReference type="GO" id="GO:0016702">
    <property type="term" value="F:oxidoreductase activity, acting on single donors with incorporation of molecular oxygen, incorporation of two atoms of oxygen"/>
    <property type="evidence" value="ECO:0007669"/>
    <property type="project" value="TreeGrafter"/>
</dbReference>
<dbReference type="GO" id="GO:0005737">
    <property type="term" value="C:cytoplasm"/>
    <property type="evidence" value="ECO:0007669"/>
    <property type="project" value="TreeGrafter"/>
</dbReference>
<keyword evidence="6" id="KW-0614">Plasmid</keyword>
<sequence length="548" mass="62238">MTATARPHPPRDTSADGWGNRLQAYALSHFPALWRGVMAVPPLRRFANDKIVDMAVRRAPARPMAFGAMTARADSAASCSAEYTSWEMLTDLGWYKRHLPQVPLRTDPPLDDLVALFRTDPGGGVPSEDSSVLFMSFAQWFTDGFLMTDAMDRRRTHSSHQIDLNPLYGLTRAETDAVRLRSEERGRRGRLKVEPINGEDFAPRYYDDAGNPRAEFAALRKPLRLDEWRSKAPPDRDKAVKATLFAFAGERANSTPYTAMLNTLFLREHNRLAGVIEKAHTGWDDERVFQTARNVTIVLLIKIVIEEYINHISPYHFQLTADPAVCWRKYWNRQNWIPLEFNMLYRWHSLTPDRFAIAGQEIPATDLLFNHQPLVQHGLNAMMQAASDQRARQIGLFNTPDFLIPVEASTLQQSRDQRLASYNDYRQAFGYGRVRRFDQITGDPRRIEALQALYGDVDRVEFMVGLFAEDISPRSAVPPLIGRMVALDAFSQALTNPLMAECVFTPATFSEPGWRTIHETHRLQDILDRNTPPGTTPPRVTMTLPSAT</sequence>
<dbReference type="PRINTS" id="PR00457">
    <property type="entry name" value="ANPEROXIDASE"/>
</dbReference>